<dbReference type="PANTHER" id="PTHR39475:SF1">
    <property type="entry name" value="CONIDIATION-SPECIFIC PROTEIN 6"/>
    <property type="match status" value="1"/>
</dbReference>
<dbReference type="Proteomes" id="UP000886653">
    <property type="component" value="Unassembled WGS sequence"/>
</dbReference>
<reference evidence="2" key="1">
    <citation type="submission" date="2013-11" db="EMBL/GenBank/DDBJ databases">
        <title>Genome sequence of the fusiform rust pathogen reveals effectors for host alternation and coevolution with pine.</title>
        <authorList>
            <consortium name="DOE Joint Genome Institute"/>
            <person name="Smith K."/>
            <person name="Pendleton A."/>
            <person name="Kubisiak T."/>
            <person name="Anderson C."/>
            <person name="Salamov A."/>
            <person name="Aerts A."/>
            <person name="Riley R."/>
            <person name="Clum A."/>
            <person name="Lindquist E."/>
            <person name="Ence D."/>
            <person name="Campbell M."/>
            <person name="Kronenberg Z."/>
            <person name="Feau N."/>
            <person name="Dhillon B."/>
            <person name="Hamelin R."/>
            <person name="Burleigh J."/>
            <person name="Smith J."/>
            <person name="Yandell M."/>
            <person name="Nelson C."/>
            <person name="Grigoriev I."/>
            <person name="Davis J."/>
        </authorList>
    </citation>
    <scope>NUCLEOTIDE SEQUENCE</scope>
    <source>
        <strain evidence="2">G11</strain>
    </source>
</reference>
<name>A0A9P6N6W0_9BASI</name>
<evidence type="ECO:0000313" key="3">
    <source>
        <dbReference type="Proteomes" id="UP000886653"/>
    </source>
</evidence>
<evidence type="ECO:0000313" key="2">
    <source>
        <dbReference type="EMBL" id="KAG0140876.1"/>
    </source>
</evidence>
<keyword evidence="3" id="KW-1185">Reference proteome</keyword>
<organism evidence="2 3">
    <name type="scientific">Cronartium quercuum f. sp. fusiforme G11</name>
    <dbReference type="NCBI Taxonomy" id="708437"/>
    <lineage>
        <taxon>Eukaryota</taxon>
        <taxon>Fungi</taxon>
        <taxon>Dikarya</taxon>
        <taxon>Basidiomycota</taxon>
        <taxon>Pucciniomycotina</taxon>
        <taxon>Pucciniomycetes</taxon>
        <taxon>Pucciniales</taxon>
        <taxon>Coleosporiaceae</taxon>
        <taxon>Cronartium</taxon>
    </lineage>
</organism>
<feature type="compositionally biased region" description="Basic and acidic residues" evidence="1">
    <location>
        <begin position="12"/>
        <end position="31"/>
    </location>
</feature>
<accession>A0A9P6N6W0</accession>
<gene>
    <name evidence="2" type="ORF">CROQUDRAFT_52566</name>
</gene>
<evidence type="ECO:0000256" key="1">
    <source>
        <dbReference type="SAM" id="MobiDB-lite"/>
    </source>
</evidence>
<dbReference type="EMBL" id="MU167414">
    <property type="protein sequence ID" value="KAG0140876.1"/>
    <property type="molecule type" value="Genomic_DNA"/>
</dbReference>
<feature type="region of interest" description="Disordered" evidence="1">
    <location>
        <begin position="1"/>
        <end position="97"/>
    </location>
</feature>
<protein>
    <submittedName>
        <fullName evidence="2">Uncharacterized protein</fullName>
    </submittedName>
</protein>
<dbReference type="OrthoDB" id="3358750at2759"/>
<dbReference type="AlphaFoldDB" id="A0A9P6N6W0"/>
<comment type="caution">
    <text evidence="2">The sequence shown here is derived from an EMBL/GenBank/DDBJ whole genome shotgun (WGS) entry which is preliminary data.</text>
</comment>
<sequence>MIHLAQYMAHANDGDQRNESQKDLDAQKPGRFEAGQLHSHLANDSKDGRSIANRLESELSKNHDPEHNPDPNIPDKGQAPTELAKQHGNKPSKGAVIDEQIKLEEEAEVSLLPNLCLRKSTFSLF</sequence>
<proteinExistence type="predicted"/>
<dbReference type="PANTHER" id="PTHR39475">
    <property type="entry name" value="CONIDIATION-SPECIFIC PROTEIN 6"/>
    <property type="match status" value="1"/>
</dbReference>
<feature type="compositionally biased region" description="Basic and acidic residues" evidence="1">
    <location>
        <begin position="41"/>
        <end position="69"/>
    </location>
</feature>